<organism evidence="7">
    <name type="scientific">Mnemiopsis leidyi</name>
    <name type="common">Sea walnut</name>
    <name type="synonym">Warty comb jellyfish</name>
    <dbReference type="NCBI Taxonomy" id="27923"/>
    <lineage>
        <taxon>Eukaryota</taxon>
        <taxon>Metazoa</taxon>
        <taxon>Ctenophora</taxon>
        <taxon>Tentaculata</taxon>
        <taxon>Lobata</taxon>
        <taxon>Bolinopsidae</taxon>
        <taxon>Mnemiopsis</taxon>
    </lineage>
</organism>
<reference evidence="7" key="1">
    <citation type="journal article" date="2014" name="Evodevo">
        <title>Expression of multiple Sox genes through embryonic development in the ctenophore Mnemiopsis leidyi is spatially restricted to zones of cell proliferation.</title>
        <authorList>
            <person name="Schnitzler C.E."/>
            <person name="Simmons D.K."/>
            <person name="Pang K."/>
            <person name="Martindale M.Q."/>
            <person name="Baxevanis A.D."/>
        </authorList>
    </citation>
    <scope>NUCLEOTIDE SEQUENCE</scope>
</reference>
<evidence type="ECO:0000256" key="2">
    <source>
        <dbReference type="ARBA" id="ARBA00023125"/>
    </source>
</evidence>
<dbReference type="InterPro" id="IPR009071">
    <property type="entry name" value="HMG_box_dom"/>
</dbReference>
<dbReference type="Gene3D" id="1.10.30.10">
    <property type="entry name" value="High mobility group box domain"/>
    <property type="match status" value="1"/>
</dbReference>
<dbReference type="InterPro" id="IPR036910">
    <property type="entry name" value="HMG_box_dom_sf"/>
</dbReference>
<dbReference type="AlphaFoldDB" id="A0A059XHC3"/>
<evidence type="ECO:0000256" key="5">
    <source>
        <dbReference type="SAM" id="MobiDB-lite"/>
    </source>
</evidence>
<feature type="domain" description="HMG box" evidence="6">
    <location>
        <begin position="64"/>
        <end position="132"/>
    </location>
</feature>
<dbReference type="GO" id="GO:0030154">
    <property type="term" value="P:cell differentiation"/>
    <property type="evidence" value="ECO:0007669"/>
    <property type="project" value="TreeGrafter"/>
</dbReference>
<dbReference type="GO" id="GO:0005634">
    <property type="term" value="C:nucleus"/>
    <property type="evidence" value="ECO:0007669"/>
    <property type="project" value="UniProtKB-SubCell"/>
</dbReference>
<dbReference type="InterPro" id="IPR050140">
    <property type="entry name" value="SRY-related_HMG-box_TF-like"/>
</dbReference>
<accession>A0A059XHC3</accession>
<feature type="compositionally biased region" description="Polar residues" evidence="5">
    <location>
        <begin position="264"/>
        <end position="274"/>
    </location>
</feature>
<keyword evidence="3 4" id="KW-0539">Nucleus</keyword>
<feature type="compositionally biased region" description="Low complexity" evidence="5">
    <location>
        <begin position="36"/>
        <end position="56"/>
    </location>
</feature>
<feature type="region of interest" description="Disordered" evidence="5">
    <location>
        <begin position="31"/>
        <end position="62"/>
    </location>
</feature>
<dbReference type="EMBL" id="KJ173818">
    <property type="protein sequence ID" value="AIA23788.1"/>
    <property type="molecule type" value="mRNA"/>
</dbReference>
<dbReference type="FunFam" id="1.10.30.10:FF:000002">
    <property type="entry name" value="transcription factor Sox-2"/>
    <property type="match status" value="1"/>
</dbReference>
<feature type="region of interest" description="Disordered" evidence="5">
    <location>
        <begin position="254"/>
        <end position="279"/>
    </location>
</feature>
<feature type="DNA-binding region" description="HMG box" evidence="4">
    <location>
        <begin position="64"/>
        <end position="132"/>
    </location>
</feature>
<dbReference type="PANTHER" id="PTHR10270">
    <property type="entry name" value="SOX TRANSCRIPTION FACTOR"/>
    <property type="match status" value="1"/>
</dbReference>
<evidence type="ECO:0000256" key="3">
    <source>
        <dbReference type="ARBA" id="ARBA00023242"/>
    </source>
</evidence>
<dbReference type="GO" id="GO:0000978">
    <property type="term" value="F:RNA polymerase II cis-regulatory region sequence-specific DNA binding"/>
    <property type="evidence" value="ECO:0007669"/>
    <property type="project" value="TreeGrafter"/>
</dbReference>
<dbReference type="SMART" id="SM00398">
    <property type="entry name" value="HMG"/>
    <property type="match status" value="1"/>
</dbReference>
<dbReference type="PANTHER" id="PTHR10270:SF324">
    <property type="entry name" value="SOX DOMAIN-CONTAINING PROTEIN DICHAETE-RELATED"/>
    <property type="match status" value="1"/>
</dbReference>
<protein>
    <submittedName>
        <fullName evidence="7">Sox1</fullName>
    </submittedName>
</protein>
<proteinExistence type="evidence at transcript level"/>
<dbReference type="Pfam" id="PF00505">
    <property type="entry name" value="HMG_box"/>
    <property type="match status" value="1"/>
</dbReference>
<keyword evidence="2 4" id="KW-0238">DNA-binding</keyword>
<evidence type="ECO:0000256" key="4">
    <source>
        <dbReference type="PROSITE-ProRule" id="PRU00267"/>
    </source>
</evidence>
<evidence type="ECO:0000256" key="1">
    <source>
        <dbReference type="ARBA" id="ARBA00004123"/>
    </source>
</evidence>
<name>A0A059XHC3_MNELE</name>
<dbReference type="CDD" id="cd01388">
    <property type="entry name" value="HMG-box_SoxB"/>
    <property type="match status" value="1"/>
</dbReference>
<sequence length="320" mass="35803">MMNLSNGIAHHGYSTASLTTLGGLNSVIQTLPHQVPSPTSSMPTSTTSHLPSSSSSLKEKTERIKRPMNAFMVWSRGQRRKMAQENPKMHNSEISKRLGMDWKMLTEDEKKPFIEEAKRLRALHMKEFPDYKYRPRRKAKATLKKDRFGVPCPVGTDSRLLMDRSSLMMQNTLPTNTGYIPTSTYKAMMEAYQSQAALQRSAGPAVQYATSDIGSRYPEFVTNPYHGYMSPATCTSPYSQQLPSPMYRTAQHSGVKSEPHVKTEQTISSPTIGGSTDKCPRDLTDMINMYLTAQDPTHYGMMHPDSTLMNGGAMQPLTHL</sequence>
<evidence type="ECO:0000313" key="7">
    <source>
        <dbReference type="EMBL" id="AIA23788.1"/>
    </source>
</evidence>
<evidence type="ECO:0000259" key="6">
    <source>
        <dbReference type="PROSITE" id="PS50118"/>
    </source>
</evidence>
<dbReference type="PROSITE" id="PS50118">
    <property type="entry name" value="HMG_BOX_2"/>
    <property type="match status" value="1"/>
</dbReference>
<comment type="subcellular location">
    <subcellularLocation>
        <location evidence="1">Nucleus</location>
    </subcellularLocation>
</comment>
<dbReference type="SUPFAM" id="SSF47095">
    <property type="entry name" value="HMG-box"/>
    <property type="match status" value="1"/>
</dbReference>
<dbReference type="GO" id="GO:0001228">
    <property type="term" value="F:DNA-binding transcription activator activity, RNA polymerase II-specific"/>
    <property type="evidence" value="ECO:0007669"/>
    <property type="project" value="TreeGrafter"/>
</dbReference>